<accession>I5B429</accession>
<gene>
    <name evidence="1" type="ORF">DespoDRAFT_02383</name>
</gene>
<dbReference type="EMBL" id="CM001488">
    <property type="protein sequence ID" value="EIM64242.1"/>
    <property type="molecule type" value="Genomic_DNA"/>
</dbReference>
<dbReference type="eggNOG" id="COG3149">
    <property type="taxonomic scope" value="Bacteria"/>
</dbReference>
<reference evidence="1 2" key="2">
    <citation type="submission" date="2012-02" db="EMBL/GenBank/DDBJ databases">
        <title>Improved High-Quality Draft sequence of Desulfobacter postgatei 2ac9.</title>
        <authorList>
            <consortium name="US DOE Joint Genome Institute"/>
            <person name="Lucas S."/>
            <person name="Han J."/>
            <person name="Lapidus A."/>
            <person name="Cheng J.-F."/>
            <person name="Goodwin L."/>
            <person name="Pitluck S."/>
            <person name="Peters L."/>
            <person name="Ovchinnikova G."/>
            <person name="Held B."/>
            <person name="Detter J.C."/>
            <person name="Han C."/>
            <person name="Tapia R."/>
            <person name="Land M."/>
            <person name="Hauser L."/>
            <person name="Kyrpides N."/>
            <person name="Ivanova N."/>
            <person name="Pagani I."/>
            <person name="Orellana R."/>
            <person name="Lovley D."/>
            <person name="Woyke T."/>
        </authorList>
    </citation>
    <scope>NUCLEOTIDE SEQUENCE [LARGE SCALE GENOMIC DNA]</scope>
    <source>
        <strain evidence="1 2">2ac9</strain>
    </source>
</reference>
<name>I5B429_9BACT</name>
<dbReference type="AlphaFoldDB" id="I5B429"/>
<keyword evidence="2" id="KW-1185">Reference proteome</keyword>
<protein>
    <submittedName>
        <fullName evidence="1">General secretion pathway, M protein</fullName>
    </submittedName>
</protein>
<sequence>MMMLELSKRDKKFIAAGTVFLVLFSLVWFVYLPAVDKRAMLEKKVISKAADIERMQVLEMTRRQYAKSFDLEKEALEKRGSKFTLFSFLDALSSKSLVKKNVAYMKPFSQDMENSDYRLSRVTVKLQQVYLKGLVDFLVRIETSPHGVSVMSLSLTKSGDKGQFLDAVIETQILALKAEKENEDRS</sequence>
<dbReference type="RefSeq" id="WP_004073714.1">
    <property type="nucleotide sequence ID" value="NZ_CM001488.1"/>
</dbReference>
<dbReference type="STRING" id="879212.DespoDRAFT_02383"/>
<dbReference type="HOGENOM" id="CLU_129740_0_0_7"/>
<reference evidence="1 2" key="1">
    <citation type="submission" date="2011-09" db="EMBL/GenBank/DDBJ databases">
        <authorList>
            <consortium name="US DOE Joint Genome Institute (JGI-PGF)"/>
            <person name="Lucas S."/>
            <person name="Han J."/>
            <person name="Lapidus A."/>
            <person name="Cheng J.-F."/>
            <person name="Goodwin L."/>
            <person name="Pitluck S."/>
            <person name="Peters L."/>
            <person name="Land M.L."/>
            <person name="Hauser L."/>
            <person name="Orellana R."/>
            <person name="Lovley D."/>
            <person name="Woyke T.J."/>
        </authorList>
    </citation>
    <scope>NUCLEOTIDE SEQUENCE [LARGE SCALE GENOMIC DNA]</scope>
    <source>
        <strain evidence="1 2">2ac9</strain>
    </source>
</reference>
<evidence type="ECO:0000313" key="2">
    <source>
        <dbReference type="Proteomes" id="UP000005778"/>
    </source>
</evidence>
<dbReference type="Proteomes" id="UP000005778">
    <property type="component" value="Chromosome"/>
</dbReference>
<proteinExistence type="predicted"/>
<evidence type="ECO:0000313" key="1">
    <source>
        <dbReference type="EMBL" id="EIM64242.1"/>
    </source>
</evidence>
<organism evidence="1 2">
    <name type="scientific">Desulfobacter postgatei 2ac9</name>
    <dbReference type="NCBI Taxonomy" id="879212"/>
    <lineage>
        <taxon>Bacteria</taxon>
        <taxon>Pseudomonadati</taxon>
        <taxon>Thermodesulfobacteriota</taxon>
        <taxon>Desulfobacteria</taxon>
        <taxon>Desulfobacterales</taxon>
        <taxon>Desulfobacteraceae</taxon>
        <taxon>Desulfobacter</taxon>
    </lineage>
</organism>